<dbReference type="InterPro" id="IPR001466">
    <property type="entry name" value="Beta-lactam-related"/>
</dbReference>
<dbReference type="Pfam" id="PF00144">
    <property type="entry name" value="Beta-lactamase"/>
    <property type="match status" value="1"/>
</dbReference>
<comment type="caution">
    <text evidence="3">The sequence shown here is derived from an EMBL/GenBank/DDBJ whole genome shotgun (WGS) entry which is preliminary data.</text>
</comment>
<feature type="chain" id="PRO_5016316490" evidence="1">
    <location>
        <begin position="23"/>
        <end position="483"/>
    </location>
</feature>
<sequence length="483" mass="52945">MKTLNKLFTSAVLLSAPLILHAQTNTAEQIKQVENNLFGRVQIAGEKPWNLADRMAYYKIPGVSIAVIQNHKIIWAKGYGFANDSAKTPVTAQTLFQAGSISKSLNAVGVMRLVQQKKLNLDADINNYLTSWKFPYDSISKGKKITMANLLSHSAGINVHGFGGYEPGTPLPTIVQVLNGEKPANTPRIHSVTAPGSGYQYSGGGITVAQLMVMDVTHQPYADYMKKEVLKPLGMNGSTFAQPATDVDQKLLAIAYNEDEKPIRGNYHIYPEQAAAGLWTNPTDLAKYIIWMQLAYEGKSAKVLNTASVKQMFTVHAGSDAGLGVFISKPDSVFYFSHDGADAGFRARYVGSFEGGNGVVVMVNSNNDGVINELINSVAKVYGFKGLYHPNIKTLVPVSAELLKTYTGKFLIGPPRTLTITEIGGHLFAQAIGDIKRELYPQSVNRFFFRDLNYELEFNKDAEGKMHLIFYGDGGKMELKRAD</sequence>
<name>A0A316HGY0_9SPHI</name>
<evidence type="ECO:0000256" key="1">
    <source>
        <dbReference type="SAM" id="SignalP"/>
    </source>
</evidence>
<gene>
    <name evidence="3" type="ORF">LX99_04332</name>
</gene>
<organism evidence="3 4">
    <name type="scientific">Mucilaginibacter oryzae</name>
    <dbReference type="NCBI Taxonomy" id="468058"/>
    <lineage>
        <taxon>Bacteria</taxon>
        <taxon>Pseudomonadati</taxon>
        <taxon>Bacteroidota</taxon>
        <taxon>Sphingobacteriia</taxon>
        <taxon>Sphingobacteriales</taxon>
        <taxon>Sphingobacteriaceae</taxon>
        <taxon>Mucilaginibacter</taxon>
    </lineage>
</organism>
<keyword evidence="1" id="KW-0732">Signal</keyword>
<dbReference type="RefSeq" id="WP_109609688.1">
    <property type="nucleotide sequence ID" value="NZ_QGHA01000012.1"/>
</dbReference>
<dbReference type="PANTHER" id="PTHR46825">
    <property type="entry name" value="D-ALANYL-D-ALANINE-CARBOXYPEPTIDASE/ENDOPEPTIDASE AMPH"/>
    <property type="match status" value="1"/>
</dbReference>
<protein>
    <submittedName>
        <fullName evidence="3">CubicO group peptidase (Beta-lactamase class C family)</fullName>
    </submittedName>
</protein>
<evidence type="ECO:0000313" key="3">
    <source>
        <dbReference type="EMBL" id="PWK72475.1"/>
    </source>
</evidence>
<evidence type="ECO:0000259" key="2">
    <source>
        <dbReference type="Pfam" id="PF00144"/>
    </source>
</evidence>
<accession>A0A316HGY0</accession>
<feature type="signal peptide" evidence="1">
    <location>
        <begin position="1"/>
        <end position="22"/>
    </location>
</feature>
<dbReference type="InterPro" id="IPR012338">
    <property type="entry name" value="Beta-lactam/transpept-like"/>
</dbReference>
<evidence type="ECO:0000313" key="4">
    <source>
        <dbReference type="Proteomes" id="UP000245678"/>
    </source>
</evidence>
<dbReference type="Gene3D" id="3.40.710.10">
    <property type="entry name" value="DD-peptidase/beta-lactamase superfamily"/>
    <property type="match status" value="1"/>
</dbReference>
<dbReference type="EMBL" id="QGHA01000012">
    <property type="protein sequence ID" value="PWK72475.1"/>
    <property type="molecule type" value="Genomic_DNA"/>
</dbReference>
<dbReference type="AlphaFoldDB" id="A0A316HGY0"/>
<dbReference type="PANTHER" id="PTHR46825:SF12">
    <property type="entry name" value="PENICILLIN-BINDING PROTEIN 4"/>
    <property type="match status" value="1"/>
</dbReference>
<dbReference type="InterPro" id="IPR050491">
    <property type="entry name" value="AmpC-like"/>
</dbReference>
<keyword evidence="4" id="KW-1185">Reference proteome</keyword>
<dbReference type="SUPFAM" id="SSF56601">
    <property type="entry name" value="beta-lactamase/transpeptidase-like"/>
    <property type="match status" value="1"/>
</dbReference>
<feature type="domain" description="Beta-lactamase-related" evidence="2">
    <location>
        <begin position="52"/>
        <end position="368"/>
    </location>
</feature>
<reference evidence="3 4" key="1">
    <citation type="submission" date="2018-05" db="EMBL/GenBank/DDBJ databases">
        <title>Genomic Encyclopedia of Archaeal and Bacterial Type Strains, Phase II (KMG-II): from individual species to whole genera.</title>
        <authorList>
            <person name="Goeker M."/>
        </authorList>
    </citation>
    <scope>NUCLEOTIDE SEQUENCE [LARGE SCALE GENOMIC DNA]</scope>
    <source>
        <strain evidence="3 4">DSM 19975</strain>
    </source>
</reference>
<proteinExistence type="predicted"/>
<dbReference type="Proteomes" id="UP000245678">
    <property type="component" value="Unassembled WGS sequence"/>
</dbReference>